<keyword evidence="2 6" id="KW-0732">Signal</keyword>
<evidence type="ECO:0000256" key="5">
    <source>
        <dbReference type="ARBA" id="ARBA00023180"/>
    </source>
</evidence>
<sequence length="246" mass="28574">MKFLLLYLATLFLGTNTEYLFRSQSHKYPDELGFRCDGRVGYVGDVARKCRKFYFCKSNGEYYNFHCPPGTAFDELRVFCDFEENVTCSVQRPQDTPSHKYQDELIFTCKDKNGFFADYIRNCRRFYRCVNGKKYEYNCPPGSAFDDEVNACINAENVKCEFQSHDLQETPSHRYPVELNFSCEGKNGFFADFIRNCRQFYRCVNGKKYEYACPPSTAFDTEVSGCIAIEKAKCEPASSQENILIK</sequence>
<dbReference type="Pfam" id="PF01607">
    <property type="entry name" value="CBM_14"/>
    <property type="match status" value="3"/>
</dbReference>
<keyword evidence="8" id="KW-1185">Reference proteome</keyword>
<organism evidence="8 9">
    <name type="scientific">Limulus polyphemus</name>
    <name type="common">Atlantic horseshoe crab</name>
    <dbReference type="NCBI Taxonomy" id="6850"/>
    <lineage>
        <taxon>Eukaryota</taxon>
        <taxon>Metazoa</taxon>
        <taxon>Ecdysozoa</taxon>
        <taxon>Arthropoda</taxon>
        <taxon>Chelicerata</taxon>
        <taxon>Merostomata</taxon>
        <taxon>Xiphosura</taxon>
        <taxon>Limulidae</taxon>
        <taxon>Limulus</taxon>
    </lineage>
</organism>
<evidence type="ECO:0000256" key="3">
    <source>
        <dbReference type="ARBA" id="ARBA00022737"/>
    </source>
</evidence>
<dbReference type="PROSITE" id="PS50940">
    <property type="entry name" value="CHIT_BIND_II"/>
    <property type="match status" value="3"/>
</dbReference>
<keyword evidence="4" id="KW-1015">Disulfide bond</keyword>
<dbReference type="SUPFAM" id="SSF57625">
    <property type="entry name" value="Invertebrate chitin-binding proteins"/>
    <property type="match status" value="3"/>
</dbReference>
<name>A0ABM1SLZ2_LIMPO</name>
<evidence type="ECO:0000313" key="9">
    <source>
        <dbReference type="RefSeq" id="XP_022244648.1"/>
    </source>
</evidence>
<evidence type="ECO:0000313" key="8">
    <source>
        <dbReference type="Proteomes" id="UP000694941"/>
    </source>
</evidence>
<protein>
    <submittedName>
        <fullName evidence="9">Probable endochitinase</fullName>
    </submittedName>
</protein>
<dbReference type="InterPro" id="IPR002557">
    <property type="entry name" value="Chitin-bd_dom"/>
</dbReference>
<keyword evidence="3" id="KW-0677">Repeat</keyword>
<evidence type="ECO:0000256" key="2">
    <source>
        <dbReference type="ARBA" id="ARBA00022729"/>
    </source>
</evidence>
<dbReference type="Proteomes" id="UP000694941">
    <property type="component" value="Unplaced"/>
</dbReference>
<gene>
    <name evidence="9" type="primary">LOC106461863</name>
</gene>
<dbReference type="PANTHER" id="PTHR23301">
    <property type="entry name" value="CHITIN BINDING PERITROPHIN-A"/>
    <property type="match status" value="1"/>
</dbReference>
<dbReference type="GeneID" id="106461863"/>
<dbReference type="SMART" id="SM00494">
    <property type="entry name" value="ChtBD2"/>
    <property type="match status" value="3"/>
</dbReference>
<evidence type="ECO:0000256" key="6">
    <source>
        <dbReference type="SAM" id="SignalP"/>
    </source>
</evidence>
<feature type="domain" description="Chitin-binding type-2" evidence="7">
    <location>
        <begin position="33"/>
        <end position="90"/>
    </location>
</feature>
<feature type="signal peptide" evidence="6">
    <location>
        <begin position="1"/>
        <end position="17"/>
    </location>
</feature>
<dbReference type="InterPro" id="IPR051940">
    <property type="entry name" value="Chitin_bind-dev_reg"/>
</dbReference>
<dbReference type="Gene3D" id="2.170.140.10">
    <property type="entry name" value="Chitin binding domain"/>
    <property type="match status" value="3"/>
</dbReference>
<dbReference type="PANTHER" id="PTHR23301:SF0">
    <property type="entry name" value="CHITIN-BINDING TYPE-2 DOMAIN-CONTAINING PROTEIN-RELATED"/>
    <property type="match status" value="1"/>
</dbReference>
<evidence type="ECO:0000256" key="1">
    <source>
        <dbReference type="ARBA" id="ARBA00022669"/>
    </source>
</evidence>
<feature type="domain" description="Chitin-binding type-2" evidence="7">
    <location>
        <begin position="106"/>
        <end position="162"/>
    </location>
</feature>
<accession>A0ABM1SLZ2</accession>
<feature type="chain" id="PRO_5046810885" evidence="6">
    <location>
        <begin position="18"/>
        <end position="246"/>
    </location>
</feature>
<reference evidence="9" key="1">
    <citation type="submission" date="2025-08" db="UniProtKB">
        <authorList>
            <consortium name="RefSeq"/>
        </authorList>
    </citation>
    <scope>IDENTIFICATION</scope>
    <source>
        <tissue evidence="9">Muscle</tissue>
    </source>
</reference>
<dbReference type="InterPro" id="IPR036508">
    <property type="entry name" value="Chitin-bd_dom_sf"/>
</dbReference>
<evidence type="ECO:0000256" key="4">
    <source>
        <dbReference type="ARBA" id="ARBA00023157"/>
    </source>
</evidence>
<dbReference type="RefSeq" id="XP_022244648.1">
    <property type="nucleotide sequence ID" value="XM_022388940.1"/>
</dbReference>
<proteinExistence type="predicted"/>
<keyword evidence="5" id="KW-0325">Glycoprotein</keyword>
<evidence type="ECO:0000259" key="7">
    <source>
        <dbReference type="PROSITE" id="PS50940"/>
    </source>
</evidence>
<keyword evidence="1" id="KW-0147">Chitin-binding</keyword>
<feature type="domain" description="Chitin-binding type-2" evidence="7">
    <location>
        <begin position="180"/>
        <end position="236"/>
    </location>
</feature>